<proteinExistence type="predicted"/>
<protein>
    <recommendedName>
        <fullName evidence="3">Ig-like domain-containing protein</fullName>
    </recommendedName>
</protein>
<feature type="non-terminal residue" evidence="1">
    <location>
        <position position="93"/>
    </location>
</feature>
<dbReference type="Proteomes" id="UP000324832">
    <property type="component" value="Unassembled WGS sequence"/>
</dbReference>
<evidence type="ECO:0000313" key="2">
    <source>
        <dbReference type="Proteomes" id="UP000324832"/>
    </source>
</evidence>
<dbReference type="EMBL" id="FZQP02000004">
    <property type="protein sequence ID" value="VVC86599.1"/>
    <property type="molecule type" value="Genomic_DNA"/>
</dbReference>
<keyword evidence="2" id="KW-1185">Reference proteome</keyword>
<name>A0A5E4PMT8_9NEOP</name>
<evidence type="ECO:0000313" key="1">
    <source>
        <dbReference type="EMBL" id="VVC86599.1"/>
    </source>
</evidence>
<evidence type="ECO:0008006" key="3">
    <source>
        <dbReference type="Google" id="ProtNLM"/>
    </source>
</evidence>
<gene>
    <name evidence="1" type="ORF">LSINAPIS_LOCUS388</name>
</gene>
<sequence>REKFNRKVFVSKHDHYLFQFTFLDCELSLDLAIQAQMLATAHNITYLEVPQYGDPRREAYLACHYMKDRGDPDLHSVKWYRDNNEIFRYTPGQ</sequence>
<feature type="non-terminal residue" evidence="1">
    <location>
        <position position="1"/>
    </location>
</feature>
<organism evidence="1 2">
    <name type="scientific">Leptidea sinapis</name>
    <dbReference type="NCBI Taxonomy" id="189913"/>
    <lineage>
        <taxon>Eukaryota</taxon>
        <taxon>Metazoa</taxon>
        <taxon>Ecdysozoa</taxon>
        <taxon>Arthropoda</taxon>
        <taxon>Hexapoda</taxon>
        <taxon>Insecta</taxon>
        <taxon>Pterygota</taxon>
        <taxon>Neoptera</taxon>
        <taxon>Endopterygota</taxon>
        <taxon>Lepidoptera</taxon>
        <taxon>Glossata</taxon>
        <taxon>Ditrysia</taxon>
        <taxon>Papilionoidea</taxon>
        <taxon>Pieridae</taxon>
        <taxon>Dismorphiinae</taxon>
        <taxon>Leptidea</taxon>
    </lineage>
</organism>
<reference evidence="1 2" key="1">
    <citation type="submission" date="2017-07" db="EMBL/GenBank/DDBJ databases">
        <authorList>
            <person name="Talla V."/>
            <person name="Backstrom N."/>
        </authorList>
    </citation>
    <scope>NUCLEOTIDE SEQUENCE [LARGE SCALE GENOMIC DNA]</scope>
</reference>
<dbReference type="AlphaFoldDB" id="A0A5E4PMT8"/>
<accession>A0A5E4PMT8</accession>